<name>A0ACB5R868_9CLOT</name>
<sequence length="196" mass="22475">MNLKDSKTKVNLMKAFAGESQARNRYTFAAEAAKKENLQLIEQIFTYTANQELAHANVFYKHLKEFSGQQITINSSDYPVNIYDSTLENLKAAQHNEFEEYDVVYKDFAKIAEEEGFPAIASHFSKIASIEKVHSDRFDKYLKYLESGSLFKKSQDTTWFCLNCGFIYQGTEAPKACPVCEHPQGYFILVDESPFK</sequence>
<comment type="caution">
    <text evidence="1">The sequence shown here is derived from an EMBL/GenBank/DDBJ whole genome shotgun (WGS) entry which is preliminary data.</text>
</comment>
<evidence type="ECO:0000313" key="1">
    <source>
        <dbReference type="EMBL" id="GKX65382.1"/>
    </source>
</evidence>
<reference evidence="1" key="1">
    <citation type="journal article" date="2025" name="Int. J. Syst. Evol. Microbiol.">
        <title>Inconstantimicrobium mannanitabidum sp. nov., a novel member of the family Clostridiaceae isolated from anoxic soil under the treatment of reductive soil disinfestation.</title>
        <authorList>
            <person name="Ueki A."/>
            <person name="Tonouchi A."/>
            <person name="Honma S."/>
            <person name="Kaku N."/>
            <person name="Ueki K."/>
        </authorList>
    </citation>
    <scope>NUCLEOTIDE SEQUENCE</scope>
    <source>
        <strain evidence="1">TW13</strain>
    </source>
</reference>
<protein>
    <submittedName>
        <fullName evidence="1">Rubrerythrin</fullName>
    </submittedName>
</protein>
<dbReference type="EMBL" id="BROD01000001">
    <property type="protein sequence ID" value="GKX65382.1"/>
    <property type="molecule type" value="Genomic_DNA"/>
</dbReference>
<dbReference type="Proteomes" id="UP001058074">
    <property type="component" value="Unassembled WGS sequence"/>
</dbReference>
<keyword evidence="2" id="KW-1185">Reference proteome</keyword>
<organism evidence="1 2">
    <name type="scientific">Inconstantimicrobium mannanitabidum</name>
    <dbReference type="NCBI Taxonomy" id="1604901"/>
    <lineage>
        <taxon>Bacteria</taxon>
        <taxon>Bacillati</taxon>
        <taxon>Bacillota</taxon>
        <taxon>Clostridia</taxon>
        <taxon>Eubacteriales</taxon>
        <taxon>Clostridiaceae</taxon>
        <taxon>Inconstantimicrobium</taxon>
    </lineage>
</organism>
<accession>A0ACB5R868</accession>
<gene>
    <name evidence="1" type="primary">rbr_1</name>
    <name evidence="1" type="ORF">rsdtw13_06400</name>
</gene>
<evidence type="ECO:0000313" key="2">
    <source>
        <dbReference type="Proteomes" id="UP001058074"/>
    </source>
</evidence>
<proteinExistence type="predicted"/>